<dbReference type="Pfam" id="PF12146">
    <property type="entry name" value="Hydrolase_4"/>
    <property type="match status" value="1"/>
</dbReference>
<sequence>MKIFLAFAVFFLSSFSFSQQIKYEGLWSGSMVLMGQSHELLLKVNKNKKKYEVHLLHPQDSTTMGLSADVVEIEKEKFEFAISAIGAKYKGVLNAEDVVIEGEFEQMGMKAPLSFHRERQEKKVVVRPQEPQPPFAYHTKEYTFKHISESLSFGGTLVLPEDTTEQFPILVFSSGSGAQDRNEEMLGHKPFLVIADYLARNGVGSFRFDDRGTGESEGVFQGTSLEQFATDLESAYGFVKAKFPDHPVGLIGHSEGGMHALMTAKKHDDVAFIISLAGPGTTGRQILEEQQYLMIIYDGKSEEMARWNQSTFSGMLDIIDEHSQTEATKLLTDFLSEQWDKAPEGATEGTTKLQFVMGLSTFLNNEFGRQFSKWDVKEYLPYIEVPVLSLIGSKDFQVPAESNSQGIKDNLSVASQKKSQVEILEGLNHLFQKCDVCNLTEYGELDETINPIVLEKLVKFVQSVTL</sequence>
<evidence type="ECO:0000259" key="2">
    <source>
        <dbReference type="Pfam" id="PF12146"/>
    </source>
</evidence>
<dbReference type="RefSeq" id="WP_343784944.1">
    <property type="nucleotide sequence ID" value="NZ_BAAAFH010000003.1"/>
</dbReference>
<dbReference type="Gene3D" id="3.40.50.1820">
    <property type="entry name" value="alpha/beta hydrolase"/>
    <property type="match status" value="1"/>
</dbReference>
<reference evidence="3 4" key="1">
    <citation type="journal article" date="2019" name="Int. J. Syst. Evol. Microbiol.">
        <title>The Global Catalogue of Microorganisms (GCM) 10K type strain sequencing project: providing services to taxonomists for standard genome sequencing and annotation.</title>
        <authorList>
            <consortium name="The Broad Institute Genomics Platform"/>
            <consortium name="The Broad Institute Genome Sequencing Center for Infectious Disease"/>
            <person name="Wu L."/>
            <person name="Ma J."/>
        </authorList>
    </citation>
    <scope>NUCLEOTIDE SEQUENCE [LARGE SCALE GENOMIC DNA]</scope>
    <source>
        <strain evidence="3 4">JCM 16083</strain>
    </source>
</reference>
<evidence type="ECO:0000313" key="4">
    <source>
        <dbReference type="Proteomes" id="UP001501126"/>
    </source>
</evidence>
<feature type="signal peptide" evidence="1">
    <location>
        <begin position="1"/>
        <end position="18"/>
    </location>
</feature>
<dbReference type="EMBL" id="BAAAFH010000003">
    <property type="protein sequence ID" value="GAA0874168.1"/>
    <property type="molecule type" value="Genomic_DNA"/>
</dbReference>
<keyword evidence="4" id="KW-1185">Reference proteome</keyword>
<dbReference type="PANTHER" id="PTHR43265:SF1">
    <property type="entry name" value="ESTERASE ESTD"/>
    <property type="match status" value="1"/>
</dbReference>
<dbReference type="InterPro" id="IPR029058">
    <property type="entry name" value="AB_hydrolase_fold"/>
</dbReference>
<evidence type="ECO:0000313" key="3">
    <source>
        <dbReference type="EMBL" id="GAA0874168.1"/>
    </source>
</evidence>
<feature type="chain" id="PRO_5047204325" evidence="1">
    <location>
        <begin position="19"/>
        <end position="466"/>
    </location>
</feature>
<name>A0ABN1MMI7_9FLAO</name>
<dbReference type="InterPro" id="IPR053145">
    <property type="entry name" value="AB_hydrolase_Est10"/>
</dbReference>
<dbReference type="SUPFAM" id="SSF53474">
    <property type="entry name" value="alpha/beta-Hydrolases"/>
    <property type="match status" value="1"/>
</dbReference>
<gene>
    <name evidence="3" type="ORF">GCM10009118_05760</name>
</gene>
<keyword evidence="1" id="KW-0732">Signal</keyword>
<dbReference type="PANTHER" id="PTHR43265">
    <property type="entry name" value="ESTERASE ESTD"/>
    <property type="match status" value="1"/>
</dbReference>
<proteinExistence type="predicted"/>
<dbReference type="GO" id="GO:0016787">
    <property type="term" value="F:hydrolase activity"/>
    <property type="evidence" value="ECO:0007669"/>
    <property type="project" value="UniProtKB-KW"/>
</dbReference>
<comment type="caution">
    <text evidence="3">The sequence shown here is derived from an EMBL/GenBank/DDBJ whole genome shotgun (WGS) entry which is preliminary data.</text>
</comment>
<organism evidence="3 4">
    <name type="scientific">Wandonia haliotis</name>
    <dbReference type="NCBI Taxonomy" id="574963"/>
    <lineage>
        <taxon>Bacteria</taxon>
        <taxon>Pseudomonadati</taxon>
        <taxon>Bacteroidota</taxon>
        <taxon>Flavobacteriia</taxon>
        <taxon>Flavobacteriales</taxon>
        <taxon>Crocinitomicaceae</taxon>
        <taxon>Wandonia</taxon>
    </lineage>
</organism>
<feature type="domain" description="Serine aminopeptidase S33" evidence="2">
    <location>
        <begin position="194"/>
        <end position="429"/>
    </location>
</feature>
<evidence type="ECO:0000256" key="1">
    <source>
        <dbReference type="SAM" id="SignalP"/>
    </source>
</evidence>
<protein>
    <submittedName>
        <fullName evidence="3">Alpha/beta fold hydrolase</fullName>
    </submittedName>
</protein>
<dbReference type="InterPro" id="IPR022742">
    <property type="entry name" value="Hydrolase_4"/>
</dbReference>
<dbReference type="Proteomes" id="UP001501126">
    <property type="component" value="Unassembled WGS sequence"/>
</dbReference>
<accession>A0ABN1MMI7</accession>
<keyword evidence="3" id="KW-0378">Hydrolase</keyword>